<proteinExistence type="predicted"/>
<protein>
    <recommendedName>
        <fullName evidence="8">C2H2-type domain-containing protein</fullName>
    </recommendedName>
</protein>
<evidence type="ECO:0000256" key="7">
    <source>
        <dbReference type="PROSITE-ProRule" id="PRU00042"/>
    </source>
</evidence>
<dbReference type="Proteomes" id="UP001162131">
    <property type="component" value="Unassembled WGS sequence"/>
</dbReference>
<dbReference type="InterPro" id="IPR013087">
    <property type="entry name" value="Znf_C2H2_type"/>
</dbReference>
<gene>
    <name evidence="9" type="ORF">BSTOLATCC_MIC9373</name>
</gene>
<dbReference type="PROSITE" id="PS00028">
    <property type="entry name" value="ZINC_FINGER_C2H2_1"/>
    <property type="match status" value="2"/>
</dbReference>
<dbReference type="GO" id="GO:0008270">
    <property type="term" value="F:zinc ion binding"/>
    <property type="evidence" value="ECO:0007669"/>
    <property type="project" value="UniProtKB-KW"/>
</dbReference>
<keyword evidence="4 7" id="KW-0863">Zinc-finger</keyword>
<evidence type="ECO:0000256" key="4">
    <source>
        <dbReference type="ARBA" id="ARBA00022771"/>
    </source>
</evidence>
<dbReference type="PROSITE" id="PS50157">
    <property type="entry name" value="ZINC_FINGER_C2H2_2"/>
    <property type="match status" value="2"/>
</dbReference>
<comment type="subcellular location">
    <subcellularLocation>
        <location evidence="1">Nucleus</location>
    </subcellularLocation>
</comment>
<dbReference type="InterPro" id="IPR036236">
    <property type="entry name" value="Znf_C2H2_sf"/>
</dbReference>
<evidence type="ECO:0000313" key="10">
    <source>
        <dbReference type="Proteomes" id="UP001162131"/>
    </source>
</evidence>
<feature type="domain" description="C2H2-type" evidence="8">
    <location>
        <begin position="127"/>
        <end position="155"/>
    </location>
</feature>
<reference evidence="9" key="1">
    <citation type="submission" date="2021-09" db="EMBL/GenBank/DDBJ databases">
        <authorList>
            <consortium name="AG Swart"/>
            <person name="Singh M."/>
            <person name="Singh A."/>
            <person name="Seah K."/>
            <person name="Emmerich C."/>
        </authorList>
    </citation>
    <scope>NUCLEOTIDE SEQUENCE</scope>
    <source>
        <strain evidence="9">ATCC30299</strain>
    </source>
</reference>
<dbReference type="EMBL" id="CAJZBQ010000011">
    <property type="protein sequence ID" value="CAG9313559.1"/>
    <property type="molecule type" value="Genomic_DNA"/>
</dbReference>
<feature type="domain" description="C2H2-type" evidence="8">
    <location>
        <begin position="97"/>
        <end position="125"/>
    </location>
</feature>
<dbReference type="SMART" id="SM00355">
    <property type="entry name" value="ZnF_C2H2"/>
    <property type="match status" value="2"/>
</dbReference>
<dbReference type="GO" id="GO:0005634">
    <property type="term" value="C:nucleus"/>
    <property type="evidence" value="ECO:0007669"/>
    <property type="project" value="UniProtKB-SubCell"/>
</dbReference>
<evidence type="ECO:0000313" key="9">
    <source>
        <dbReference type="EMBL" id="CAG9313559.1"/>
    </source>
</evidence>
<name>A0AAU9IN01_9CILI</name>
<evidence type="ECO:0000256" key="5">
    <source>
        <dbReference type="ARBA" id="ARBA00022833"/>
    </source>
</evidence>
<evidence type="ECO:0000256" key="3">
    <source>
        <dbReference type="ARBA" id="ARBA00022737"/>
    </source>
</evidence>
<keyword evidence="3" id="KW-0677">Repeat</keyword>
<evidence type="ECO:0000256" key="6">
    <source>
        <dbReference type="ARBA" id="ARBA00023242"/>
    </source>
</evidence>
<dbReference type="SUPFAM" id="SSF57667">
    <property type="entry name" value="beta-beta-alpha zinc fingers"/>
    <property type="match status" value="1"/>
</dbReference>
<evidence type="ECO:0000256" key="1">
    <source>
        <dbReference type="ARBA" id="ARBA00004123"/>
    </source>
</evidence>
<organism evidence="9 10">
    <name type="scientific">Blepharisma stoltei</name>
    <dbReference type="NCBI Taxonomy" id="1481888"/>
    <lineage>
        <taxon>Eukaryota</taxon>
        <taxon>Sar</taxon>
        <taxon>Alveolata</taxon>
        <taxon>Ciliophora</taxon>
        <taxon>Postciliodesmatophora</taxon>
        <taxon>Heterotrichea</taxon>
        <taxon>Heterotrichida</taxon>
        <taxon>Blepharismidae</taxon>
        <taxon>Blepharisma</taxon>
    </lineage>
</organism>
<keyword evidence="2" id="KW-0479">Metal-binding</keyword>
<keyword evidence="10" id="KW-1185">Reference proteome</keyword>
<keyword evidence="5" id="KW-0862">Zinc</keyword>
<dbReference type="AlphaFoldDB" id="A0AAU9IN01"/>
<keyword evidence="6" id="KW-0539">Nucleus</keyword>
<comment type="caution">
    <text evidence="9">The sequence shown here is derived from an EMBL/GenBank/DDBJ whole genome shotgun (WGS) entry which is preliminary data.</text>
</comment>
<dbReference type="PANTHER" id="PTHR24406">
    <property type="entry name" value="TRANSCRIPTIONAL REPRESSOR CTCFL-RELATED"/>
    <property type="match status" value="1"/>
</dbReference>
<sequence>MFLNLDTKINLPSPIMINISDDLSSNIALANTCEHCGLNFRSSEEKILHSNLSIEIQSQQIYQNQDSNDNDFFTTNISTSADMIPLENNLDISIPQYFCKPCNRTFDTYKGYKQHQGKIHRTKRRNFKCLKCDRKFVSKYALKFHSNQVHDNMRKVTCERCMKVIYNKYQYFIHLKSCL</sequence>
<accession>A0AAU9IN01</accession>
<dbReference type="InterPro" id="IPR050888">
    <property type="entry name" value="ZnF_C2H2-type_TF"/>
</dbReference>
<dbReference type="Gene3D" id="3.30.160.60">
    <property type="entry name" value="Classic Zinc Finger"/>
    <property type="match status" value="1"/>
</dbReference>
<evidence type="ECO:0000256" key="2">
    <source>
        <dbReference type="ARBA" id="ARBA00022723"/>
    </source>
</evidence>
<evidence type="ECO:0000259" key="8">
    <source>
        <dbReference type="PROSITE" id="PS50157"/>
    </source>
</evidence>